<evidence type="ECO:0000313" key="2">
    <source>
        <dbReference type="EMBL" id="QXE89695.1"/>
    </source>
</evidence>
<dbReference type="InterPro" id="IPR052622">
    <property type="entry name" value="Glycosyltransferase_G1"/>
</dbReference>
<organism evidence="2 3">
    <name type="scientific">Geomonas subterranea</name>
    <dbReference type="NCBI Taxonomy" id="2847989"/>
    <lineage>
        <taxon>Bacteria</taxon>
        <taxon>Pseudomonadati</taxon>
        <taxon>Thermodesulfobacteriota</taxon>
        <taxon>Desulfuromonadia</taxon>
        <taxon>Geobacterales</taxon>
        <taxon>Geobacteraceae</taxon>
        <taxon>Geomonas</taxon>
    </lineage>
</organism>
<feature type="domain" description="Glycosyltransferase subfamily 4-like N-terminal" evidence="1">
    <location>
        <begin position="6"/>
        <end position="156"/>
    </location>
</feature>
<proteinExistence type="predicted"/>
<dbReference type="Pfam" id="PF13692">
    <property type="entry name" value="Glyco_trans_1_4"/>
    <property type="match status" value="1"/>
</dbReference>
<keyword evidence="3" id="KW-1185">Reference proteome</keyword>
<protein>
    <submittedName>
        <fullName evidence="2">GPMC system family 4 glycosyltransferase</fullName>
    </submittedName>
</protein>
<name>A0ABX8LG84_9BACT</name>
<accession>A0ABX8LG84</accession>
<dbReference type="PANTHER" id="PTHR46660">
    <property type="match status" value="1"/>
</dbReference>
<dbReference type="NCBIfam" id="NF038229">
    <property type="entry name" value="Glyco4_Geo_Pelo"/>
    <property type="match status" value="1"/>
</dbReference>
<sequence length="351" mass="38320">MACGKTLAEVPMRVGIIAPNYYPAETGNAVTVRRIERQLRLLGCDVRVFPVGRLAGERLQAAVEEFSPQLLHAFHAYHGGRVAHALSTSLGIPYLITLTGTDVYQALCDQRGLEMHGALRCAARLVAFHACVKKRLGEHLPSIEERTVLIHQGVELPADYAPLAGAGAEDEFVFLLPAGMRPVKNVLFPLAPLAELHSRYPQVRLELAGPVLEPGYAAQVMEELERYPFARYLGVVAHDAMGELYRRVDVVLNTSLTEGGMANTVLEALAYAKPVLVSDIEGNRSIIKDSVTGLVYRDAADFRGKAEHLVTDAHLRGRLGKNGRCLVRDSCCPEKEAGSYLALYRDILSAA</sequence>
<evidence type="ECO:0000313" key="3">
    <source>
        <dbReference type="Proteomes" id="UP000683559"/>
    </source>
</evidence>
<evidence type="ECO:0000259" key="1">
    <source>
        <dbReference type="Pfam" id="PF13439"/>
    </source>
</evidence>
<dbReference type="Pfam" id="PF13439">
    <property type="entry name" value="Glyco_transf_4"/>
    <property type="match status" value="1"/>
</dbReference>
<dbReference type="CDD" id="cd03801">
    <property type="entry name" value="GT4_PimA-like"/>
    <property type="match status" value="1"/>
</dbReference>
<gene>
    <name evidence="2" type="ORF">KP001_14775</name>
</gene>
<dbReference type="Proteomes" id="UP000683559">
    <property type="component" value="Chromosome"/>
</dbReference>
<dbReference type="PANTHER" id="PTHR46660:SF2">
    <property type="entry name" value="GLYCOSYLTRANSFERASE 1 DOMAIN-CONTAINING PROTEIN 1"/>
    <property type="match status" value="1"/>
</dbReference>
<reference evidence="2 3" key="1">
    <citation type="submission" date="2021-06" db="EMBL/GenBank/DDBJ databases">
        <title>Gemonas diversity in paddy soil.</title>
        <authorList>
            <person name="Liu G."/>
        </authorList>
    </citation>
    <scope>NUCLEOTIDE SEQUENCE [LARGE SCALE GENOMIC DNA]</scope>
    <source>
        <strain evidence="2 3">RG2</strain>
    </source>
</reference>
<dbReference type="EMBL" id="CP077683">
    <property type="protein sequence ID" value="QXE89695.1"/>
    <property type="molecule type" value="Genomic_DNA"/>
</dbReference>
<dbReference type="InterPro" id="IPR028098">
    <property type="entry name" value="Glyco_trans_4-like_N"/>
</dbReference>